<dbReference type="EMBL" id="SLWF01000044">
    <property type="protein sequence ID" value="TCN77724.1"/>
    <property type="molecule type" value="Genomic_DNA"/>
</dbReference>
<gene>
    <name evidence="1" type="ORF">EDC91_14425</name>
</gene>
<evidence type="ECO:0000313" key="2">
    <source>
        <dbReference type="Proteomes" id="UP000294832"/>
    </source>
</evidence>
<dbReference type="AlphaFoldDB" id="A0A4R2F0V4"/>
<keyword evidence="2" id="KW-1185">Reference proteome</keyword>
<sequence>MQHVSLPNLRPVRYKGGISLVARKDKPTHQCTRCYKPWWPENLRPVFSESCPDCFGQLRRLTKDDPLITE</sequence>
<protein>
    <submittedName>
        <fullName evidence="1">Uncharacterized protein</fullName>
    </submittedName>
</protein>
<dbReference type="Proteomes" id="UP000294832">
    <property type="component" value="Unassembled WGS sequence"/>
</dbReference>
<organism evidence="1 2">
    <name type="scientific">Shewanella fodinae</name>
    <dbReference type="NCBI Taxonomy" id="552357"/>
    <lineage>
        <taxon>Bacteria</taxon>
        <taxon>Pseudomonadati</taxon>
        <taxon>Pseudomonadota</taxon>
        <taxon>Gammaproteobacteria</taxon>
        <taxon>Alteromonadales</taxon>
        <taxon>Shewanellaceae</taxon>
        <taxon>Shewanella</taxon>
    </lineage>
</organism>
<accession>A0A4R2F0V4</accession>
<comment type="caution">
    <text evidence="1">The sequence shown here is derived from an EMBL/GenBank/DDBJ whole genome shotgun (WGS) entry which is preliminary data.</text>
</comment>
<proteinExistence type="predicted"/>
<name>A0A4R2F0V4_9GAMM</name>
<reference evidence="1 2" key="1">
    <citation type="submission" date="2019-03" db="EMBL/GenBank/DDBJ databases">
        <title>Freshwater and sediment microbial communities from various areas in North America, analyzing microbe dynamics in response to fracking.</title>
        <authorList>
            <person name="Lamendella R."/>
        </authorList>
    </citation>
    <scope>NUCLEOTIDE SEQUENCE [LARGE SCALE GENOMIC DNA]</scope>
    <source>
        <strain evidence="1 2">74A</strain>
    </source>
</reference>
<evidence type="ECO:0000313" key="1">
    <source>
        <dbReference type="EMBL" id="TCN77724.1"/>
    </source>
</evidence>